<feature type="transmembrane region" description="Helical" evidence="1">
    <location>
        <begin position="151"/>
        <end position="170"/>
    </location>
</feature>
<dbReference type="Proteomes" id="UP000011014">
    <property type="component" value="Unassembled WGS sequence"/>
</dbReference>
<reference evidence="2" key="1">
    <citation type="journal article" date="2010" name="Science">
        <title>Plasticity of animal genome architecture unmasked by rapid evolution of a pelagic tunicate.</title>
        <authorList>
            <person name="Denoeud F."/>
            <person name="Henriet S."/>
            <person name="Mungpakdee S."/>
            <person name="Aury J.M."/>
            <person name="Da Silva C."/>
            <person name="Brinkmann H."/>
            <person name="Mikhaleva J."/>
            <person name="Olsen L.C."/>
            <person name="Jubin C."/>
            <person name="Canestro C."/>
            <person name="Bouquet J.M."/>
            <person name="Danks G."/>
            <person name="Poulain J."/>
            <person name="Campsteijn C."/>
            <person name="Adamski M."/>
            <person name="Cross I."/>
            <person name="Yadetie F."/>
            <person name="Muffato M."/>
            <person name="Louis A."/>
            <person name="Butcher S."/>
            <person name="Tsagkogeorga G."/>
            <person name="Konrad A."/>
            <person name="Singh S."/>
            <person name="Jensen M.F."/>
            <person name="Cong E.H."/>
            <person name="Eikeseth-Otteraa H."/>
            <person name="Noel B."/>
            <person name="Anthouard V."/>
            <person name="Porcel B.M."/>
            <person name="Kachouri-Lafond R."/>
            <person name="Nishino A."/>
            <person name="Ugolini M."/>
            <person name="Chourrout P."/>
            <person name="Nishida H."/>
            <person name="Aasland R."/>
            <person name="Huzurbazar S."/>
            <person name="Westhof E."/>
            <person name="Delsuc F."/>
            <person name="Lehrach H."/>
            <person name="Reinhardt R."/>
            <person name="Weissenbach J."/>
            <person name="Roy S.W."/>
            <person name="Artiguenave F."/>
            <person name="Postlethwait J.H."/>
            <person name="Manak J.R."/>
            <person name="Thompson E.M."/>
            <person name="Jaillon O."/>
            <person name="Du Pasquier L."/>
            <person name="Boudinot P."/>
            <person name="Liberles D.A."/>
            <person name="Volff J.N."/>
            <person name="Philippe H."/>
            <person name="Lenhard B."/>
            <person name="Roest Crollius H."/>
            <person name="Wincker P."/>
            <person name="Chourrout D."/>
        </authorList>
    </citation>
    <scope>NUCLEOTIDE SEQUENCE [LARGE SCALE GENOMIC DNA]</scope>
</reference>
<feature type="transmembrane region" description="Helical" evidence="1">
    <location>
        <begin position="304"/>
        <end position="323"/>
    </location>
</feature>
<organism evidence="2">
    <name type="scientific">Oikopleura dioica</name>
    <name type="common">Tunicate</name>
    <dbReference type="NCBI Taxonomy" id="34765"/>
    <lineage>
        <taxon>Eukaryota</taxon>
        <taxon>Metazoa</taxon>
        <taxon>Chordata</taxon>
        <taxon>Tunicata</taxon>
        <taxon>Appendicularia</taxon>
        <taxon>Copelata</taxon>
        <taxon>Oikopleuridae</taxon>
        <taxon>Oikopleura</taxon>
    </lineage>
</organism>
<evidence type="ECO:0000313" key="2">
    <source>
        <dbReference type="EMBL" id="CBY38817.1"/>
    </source>
</evidence>
<sequence>MSRCFNSAVLSKFYVSRVLENLIASFGVGGGVAVFAIASRFLASSAVVLSYRRENEELRRKETFLRNQLDWRSYDYRKNDIFARFCNSKFFHENAKHPFYEKEETTDPKALKMAQKFLNEDFFNPSGELRKNFDQKSPQSSYKGPLTLGKIILPNLYPIPLFIIGGYTMRQAAMMAESDLAGNAWMRDSSFLWIDSLATYDFGLSILAGASTFYAFRLASCGVRRRMTTKQAFLKDCENIFFNPVGDIKLQFVKPKSREFIRDGLFLSHQLRAQPAQILSFGVASLAGAGLILFQSYFEIPAVVSYYIFLYMFVRGATEVALFHPFLRKISNSEPAFDSNPATTVALLKSAMKVLNRPTESDQFSVDQFYREKYPFMFENTRPYKYRVTLKEPLIVKLFLMTAILNKF</sequence>
<feature type="transmembrane region" description="Helical" evidence="1">
    <location>
        <begin position="22"/>
        <end position="51"/>
    </location>
</feature>
<keyword evidence="1" id="KW-1133">Transmembrane helix</keyword>
<accession>E4YTM8</accession>
<protein>
    <submittedName>
        <fullName evidence="2">Uncharacterized protein</fullName>
    </submittedName>
</protein>
<dbReference type="EMBL" id="FN655333">
    <property type="protein sequence ID" value="CBY38817.1"/>
    <property type="molecule type" value="Genomic_DNA"/>
</dbReference>
<feature type="transmembrane region" description="Helical" evidence="1">
    <location>
        <begin position="278"/>
        <end position="298"/>
    </location>
</feature>
<keyword evidence="1" id="KW-0812">Transmembrane</keyword>
<gene>
    <name evidence="2" type="ORF">GSOID_T00019343001</name>
</gene>
<name>E4YTM8_OIKDI</name>
<evidence type="ECO:0000256" key="1">
    <source>
        <dbReference type="SAM" id="Phobius"/>
    </source>
</evidence>
<dbReference type="AlphaFoldDB" id="E4YTM8"/>
<feature type="transmembrane region" description="Helical" evidence="1">
    <location>
        <begin position="190"/>
        <end position="216"/>
    </location>
</feature>
<keyword evidence="1" id="KW-0472">Membrane</keyword>
<proteinExistence type="predicted"/>